<organism evidence="1 2">
    <name type="scientific">Ralstonia insidiosa</name>
    <dbReference type="NCBI Taxonomy" id="190721"/>
    <lineage>
        <taxon>Bacteria</taxon>
        <taxon>Pseudomonadati</taxon>
        <taxon>Pseudomonadota</taxon>
        <taxon>Betaproteobacteria</taxon>
        <taxon>Burkholderiales</taxon>
        <taxon>Burkholderiaceae</taxon>
        <taxon>Ralstonia</taxon>
    </lineage>
</organism>
<proteinExistence type="predicted"/>
<dbReference type="EMBL" id="JABBZM010000019">
    <property type="protein sequence ID" value="NMV40103.1"/>
    <property type="molecule type" value="Genomic_DNA"/>
</dbReference>
<dbReference type="InterPro" id="IPR021945">
    <property type="entry name" value="DUF3562"/>
</dbReference>
<sequence length="62" mass="6614">MLDIADRLGLPPDVVAPVFREMLRALAAGATVETYVVLLAAKKTLSKLRSTAGASGPFHNEY</sequence>
<gene>
    <name evidence="1" type="ORF">HGR00_19515</name>
</gene>
<dbReference type="AlphaFoldDB" id="A0A848P4G0"/>
<evidence type="ECO:0000313" key="1">
    <source>
        <dbReference type="EMBL" id="NMV40103.1"/>
    </source>
</evidence>
<protein>
    <submittedName>
        <fullName evidence="1">DUF3562 domain-containing protein</fullName>
    </submittedName>
</protein>
<name>A0A848P4G0_9RALS</name>
<accession>A0A848P4G0</accession>
<dbReference type="RefSeq" id="WP_169340967.1">
    <property type="nucleotide sequence ID" value="NZ_JABBZM010000019.1"/>
</dbReference>
<comment type="caution">
    <text evidence="1">The sequence shown here is derived from an EMBL/GenBank/DDBJ whole genome shotgun (WGS) entry which is preliminary data.</text>
</comment>
<dbReference type="Gene3D" id="1.10.8.1060">
    <property type="entry name" value="Corynebacterium glutamicum thioredoxin-dependent arsenate reductase, N-terminal domain"/>
    <property type="match status" value="1"/>
</dbReference>
<evidence type="ECO:0000313" key="2">
    <source>
        <dbReference type="Proteomes" id="UP000575469"/>
    </source>
</evidence>
<reference evidence="1 2" key="1">
    <citation type="submission" date="2020-04" db="EMBL/GenBank/DDBJ databases">
        <title>Ralstonia insidiosa genome sequencing and assembly.</title>
        <authorList>
            <person name="Martins R.C.R."/>
            <person name="Perdigao-Neto L.V."/>
            <person name="Levin A.S.S."/>
            <person name="Costa S.F."/>
        </authorList>
    </citation>
    <scope>NUCLEOTIDE SEQUENCE [LARGE SCALE GENOMIC DNA]</scope>
    <source>
        <strain evidence="1 2">5047</strain>
    </source>
</reference>
<dbReference type="Pfam" id="PF12085">
    <property type="entry name" value="DUF3562"/>
    <property type="match status" value="1"/>
</dbReference>
<dbReference type="Proteomes" id="UP000575469">
    <property type="component" value="Unassembled WGS sequence"/>
</dbReference>